<dbReference type="PANTHER" id="PTHR42730">
    <property type="entry name" value="2-OXOGLUTARATE SYNTHASE SUBUNIT KORC"/>
    <property type="match status" value="1"/>
</dbReference>
<dbReference type="PANTHER" id="PTHR42730:SF1">
    <property type="entry name" value="2-OXOGLUTARATE SYNTHASE SUBUNIT KORC"/>
    <property type="match status" value="1"/>
</dbReference>
<dbReference type="STRING" id="1120975.SAMN02746064_00789"/>
<evidence type="ECO:0000256" key="1">
    <source>
        <dbReference type="ARBA" id="ARBA00023002"/>
    </source>
</evidence>
<reference evidence="3 4" key="1">
    <citation type="submission" date="2016-11" db="EMBL/GenBank/DDBJ databases">
        <authorList>
            <person name="Jaros S."/>
            <person name="Januszkiewicz K."/>
            <person name="Wedrychowicz H."/>
        </authorList>
    </citation>
    <scope>NUCLEOTIDE SEQUENCE [LARGE SCALE GENOMIC DNA]</scope>
    <source>
        <strain evidence="3 4">DSM 14828</strain>
    </source>
</reference>
<dbReference type="Gene3D" id="3.40.920.10">
    <property type="entry name" value="Pyruvate-ferredoxin oxidoreductase, PFOR, domain III"/>
    <property type="match status" value="1"/>
</dbReference>
<dbReference type="EMBL" id="FQTU01000004">
    <property type="protein sequence ID" value="SHE58825.1"/>
    <property type="molecule type" value="Genomic_DNA"/>
</dbReference>
<evidence type="ECO:0000313" key="3">
    <source>
        <dbReference type="EMBL" id="SHE58825.1"/>
    </source>
</evidence>
<accession>A0A1M4UQ77</accession>
<organism evidence="3 4">
    <name type="scientific">Alkalibacter saccharofermentans DSM 14828</name>
    <dbReference type="NCBI Taxonomy" id="1120975"/>
    <lineage>
        <taxon>Bacteria</taxon>
        <taxon>Bacillati</taxon>
        <taxon>Bacillota</taxon>
        <taxon>Clostridia</taxon>
        <taxon>Eubacteriales</taxon>
        <taxon>Eubacteriaceae</taxon>
        <taxon>Alkalibacter</taxon>
    </lineage>
</organism>
<proteinExistence type="predicted"/>
<dbReference type="NCBIfam" id="TIGR02175">
    <property type="entry name" value="PorC_KorC"/>
    <property type="match status" value="1"/>
</dbReference>
<evidence type="ECO:0000259" key="2">
    <source>
        <dbReference type="Pfam" id="PF01558"/>
    </source>
</evidence>
<name>A0A1M4UQ77_9FIRM</name>
<dbReference type="Proteomes" id="UP000184251">
    <property type="component" value="Unassembled WGS sequence"/>
</dbReference>
<protein>
    <submittedName>
        <fullName evidence="3">2-oxoglutarate ferredoxin oxidoreductase subunit gamma</fullName>
    </submittedName>
</protein>
<dbReference type="InterPro" id="IPR011894">
    <property type="entry name" value="PorC_KorC"/>
</dbReference>
<keyword evidence="4" id="KW-1185">Reference proteome</keyword>
<feature type="domain" description="Pyruvate/ketoisovalerate oxidoreductase catalytic" evidence="2">
    <location>
        <begin position="12"/>
        <end position="175"/>
    </location>
</feature>
<keyword evidence="1" id="KW-0560">Oxidoreductase</keyword>
<dbReference type="Pfam" id="PF01558">
    <property type="entry name" value="POR"/>
    <property type="match status" value="1"/>
</dbReference>
<gene>
    <name evidence="3" type="ORF">SAMN02746064_00789</name>
</gene>
<dbReference type="RefSeq" id="WP_073269789.1">
    <property type="nucleotide sequence ID" value="NZ_FQTU01000004.1"/>
</dbReference>
<dbReference type="InterPro" id="IPR019752">
    <property type="entry name" value="Pyrv/ketoisovalerate_OxRed_cat"/>
</dbReference>
<dbReference type="AlphaFoldDB" id="A0A1M4UQ77"/>
<dbReference type="OrthoDB" id="9789125at2"/>
<sequence length="181" mass="19894">MYEHRIICSGFGGQGILSMGEVLAYAGMSEGRFVSWLPSYGPEMRGGTANCQVIISEERIASPIIVEGTSVIAMNLPSLRKFEKSLDKKGELLINSSLVKEKTTDKTAKALYVPATEIARDLGNEKVANMVMMGALIQRTKCLQPNSVKKSLKQVFENLSEELFDLDVEAIKRGRDYVSGL</sequence>
<dbReference type="GO" id="GO:0016625">
    <property type="term" value="F:oxidoreductase activity, acting on the aldehyde or oxo group of donors, iron-sulfur protein as acceptor"/>
    <property type="evidence" value="ECO:0007669"/>
    <property type="project" value="InterPro"/>
</dbReference>
<dbReference type="SUPFAM" id="SSF53323">
    <property type="entry name" value="Pyruvate-ferredoxin oxidoreductase, PFOR, domain III"/>
    <property type="match status" value="1"/>
</dbReference>
<evidence type="ECO:0000313" key="4">
    <source>
        <dbReference type="Proteomes" id="UP000184251"/>
    </source>
</evidence>
<dbReference type="InterPro" id="IPR052554">
    <property type="entry name" value="2-oxoglutarate_synth_KorC"/>
</dbReference>
<dbReference type="InterPro" id="IPR002869">
    <property type="entry name" value="Pyrv_flavodox_OxRed_cen"/>
</dbReference>